<keyword evidence="3" id="KW-1003">Cell membrane</keyword>
<evidence type="ECO:0000313" key="9">
    <source>
        <dbReference type="EMBL" id="ULN52951.1"/>
    </source>
</evidence>
<dbReference type="Pfam" id="PF19053">
    <property type="entry name" value="EccD"/>
    <property type="match status" value="1"/>
</dbReference>
<keyword evidence="10" id="KW-1185">Reference proteome</keyword>
<protein>
    <submittedName>
        <fullName evidence="9">Type VII secretion integral membrane protein EccD</fullName>
    </submittedName>
</protein>
<feature type="transmembrane region" description="Helical" evidence="7">
    <location>
        <begin position="183"/>
        <end position="203"/>
    </location>
</feature>
<feature type="transmembrane region" description="Helical" evidence="7">
    <location>
        <begin position="209"/>
        <end position="228"/>
    </location>
</feature>
<feature type="transmembrane region" description="Helical" evidence="7">
    <location>
        <begin position="379"/>
        <end position="398"/>
    </location>
</feature>
<name>A0ABY3U5C8_9MYCO</name>
<feature type="transmembrane region" description="Helical" evidence="7">
    <location>
        <begin position="404"/>
        <end position="424"/>
    </location>
</feature>
<proteinExistence type="inferred from homology"/>
<dbReference type="InterPro" id="IPR006707">
    <property type="entry name" value="T7SS_EccD"/>
</dbReference>
<evidence type="ECO:0000256" key="5">
    <source>
        <dbReference type="ARBA" id="ARBA00022989"/>
    </source>
</evidence>
<dbReference type="Gene3D" id="3.10.20.90">
    <property type="entry name" value="Phosphatidylinositol 3-kinase Catalytic Subunit, Chain A, domain 1"/>
    <property type="match status" value="1"/>
</dbReference>
<evidence type="ECO:0000256" key="1">
    <source>
        <dbReference type="ARBA" id="ARBA00004651"/>
    </source>
</evidence>
<dbReference type="EMBL" id="CP092365">
    <property type="protein sequence ID" value="ULN52951.1"/>
    <property type="molecule type" value="Genomic_DNA"/>
</dbReference>
<accession>A0ABY3U5C8</accession>
<evidence type="ECO:0000256" key="7">
    <source>
        <dbReference type="SAM" id="Phobius"/>
    </source>
</evidence>
<dbReference type="Proteomes" id="UP001055200">
    <property type="component" value="Chromosome"/>
</dbReference>
<feature type="transmembrane region" description="Helical" evidence="7">
    <location>
        <begin position="352"/>
        <end position="372"/>
    </location>
</feature>
<keyword evidence="6 7" id="KW-0472">Membrane</keyword>
<feature type="transmembrane region" description="Helical" evidence="7">
    <location>
        <begin position="262"/>
        <end position="280"/>
    </location>
</feature>
<gene>
    <name evidence="9" type="primary">eccD</name>
    <name evidence="9" type="ORF">MIU77_00725</name>
</gene>
<dbReference type="RefSeq" id="WP_240171210.1">
    <property type="nucleotide sequence ID" value="NZ_CP092365.1"/>
</dbReference>
<evidence type="ECO:0000256" key="4">
    <source>
        <dbReference type="ARBA" id="ARBA00022692"/>
    </source>
</evidence>
<reference evidence="9" key="1">
    <citation type="submission" date="2022-08" db="EMBL/GenBank/DDBJ databases">
        <title>Complete genome sequence of 14 non-tuberculosis mycobacteria type-strains.</title>
        <authorList>
            <person name="Igarashi Y."/>
            <person name="Osugi A."/>
            <person name="Mitarai S."/>
        </authorList>
    </citation>
    <scope>NUCLEOTIDE SEQUENCE</scope>
    <source>
        <strain evidence="9">DSM 45575</strain>
    </source>
</reference>
<feature type="transmembrane region" description="Helical" evidence="7">
    <location>
        <begin position="130"/>
        <end position="150"/>
    </location>
</feature>
<feature type="transmembrane region" description="Helical" evidence="7">
    <location>
        <begin position="156"/>
        <end position="176"/>
    </location>
</feature>
<dbReference type="InterPro" id="IPR044049">
    <property type="entry name" value="EccD_transm"/>
</dbReference>
<feature type="transmembrane region" description="Helical" evidence="7">
    <location>
        <begin position="326"/>
        <end position="346"/>
    </location>
</feature>
<evidence type="ECO:0000256" key="2">
    <source>
        <dbReference type="ARBA" id="ARBA00006162"/>
    </source>
</evidence>
<feature type="transmembrane region" description="Helical" evidence="7">
    <location>
        <begin position="444"/>
        <end position="463"/>
    </location>
</feature>
<comment type="similarity">
    <text evidence="2">Belongs to the EccD/Snm4 family.</text>
</comment>
<keyword evidence="5 7" id="KW-1133">Transmembrane helix</keyword>
<feature type="domain" description="EccD-like transmembrane" evidence="8">
    <location>
        <begin position="128"/>
        <end position="464"/>
    </location>
</feature>
<evidence type="ECO:0000313" key="10">
    <source>
        <dbReference type="Proteomes" id="UP001055200"/>
    </source>
</evidence>
<dbReference type="PIRSF" id="PIRSF017804">
    <property type="entry name" value="Secretion_EccD1"/>
    <property type="match status" value="1"/>
</dbReference>
<evidence type="ECO:0000256" key="6">
    <source>
        <dbReference type="ARBA" id="ARBA00023136"/>
    </source>
</evidence>
<sequence>MDPAIATGLLRVAVIGDGTAADLALPTKVPVRELIPAIRHILDGGDDDDDNVAADGAVSAYSLRPLAGTPFSLDATLDTMAVKDGAELLLCKLPPGPPAPPVVEDIADAAAIHSAQQTTVFDPDTMVGRVALNANLVLAALTCGLAGYGWTLGYRLWAQAALGVVALLCVVGTVALRWHGRAVGADLLGAATVVPLGLGLIAALPGEAAAPRLVLAAAGVFGWSLLVLIATNRWVAFHTATVVTSVCAGVCATTRMLFELPYLTVGCGMLTVALILAVQAPTIAPVLARFPVFYVPAPGEPIPSHLPLRAMEDLPRRAALSQSFQAGLIGGSVVLTVAGSVLVAWLPARPSLLAWWLIVAVGLVTVLRIRLFGAAVPSLWFLSSPLLTTAALTVSFAATGHLEATLWAGSATVGLTAALTAMALARPGALAIPRRGYLDIIENVLLYTILPTVLWLVGLISLVRNRSPL</sequence>
<comment type="subcellular location">
    <subcellularLocation>
        <location evidence="1">Cell membrane</location>
        <topology evidence="1">Multi-pass membrane protein</topology>
    </subcellularLocation>
</comment>
<evidence type="ECO:0000259" key="8">
    <source>
        <dbReference type="Pfam" id="PF19053"/>
    </source>
</evidence>
<dbReference type="InterPro" id="IPR024962">
    <property type="entry name" value="YukD-like"/>
</dbReference>
<dbReference type="NCBIfam" id="TIGR03920">
    <property type="entry name" value="T7SS_EccD"/>
    <property type="match status" value="1"/>
</dbReference>
<evidence type="ECO:0000256" key="3">
    <source>
        <dbReference type="ARBA" id="ARBA00022475"/>
    </source>
</evidence>
<keyword evidence="4 7" id="KW-0812">Transmembrane</keyword>
<organism evidence="9 10">
    <name type="scientific">Mycolicibacillus parakoreensis</name>
    <dbReference type="NCBI Taxonomy" id="1069221"/>
    <lineage>
        <taxon>Bacteria</taxon>
        <taxon>Bacillati</taxon>
        <taxon>Actinomycetota</taxon>
        <taxon>Actinomycetes</taxon>
        <taxon>Mycobacteriales</taxon>
        <taxon>Mycobacteriaceae</taxon>
        <taxon>Mycolicibacillus</taxon>
    </lineage>
</organism>
<dbReference type="Pfam" id="PF08817">
    <property type="entry name" value="YukD"/>
    <property type="match status" value="1"/>
</dbReference>